<dbReference type="Pfam" id="PF17919">
    <property type="entry name" value="RT_RNaseH_2"/>
    <property type="match status" value="1"/>
</dbReference>
<dbReference type="SUPFAM" id="SSF56672">
    <property type="entry name" value="DNA/RNA polymerases"/>
    <property type="match status" value="1"/>
</dbReference>
<evidence type="ECO:0000259" key="2">
    <source>
        <dbReference type="Pfam" id="PF00078"/>
    </source>
</evidence>
<dbReference type="InterPro" id="IPR043128">
    <property type="entry name" value="Rev_trsase/Diguanyl_cyclase"/>
</dbReference>
<dbReference type="InterPro" id="IPR041577">
    <property type="entry name" value="RT_RNaseH_2"/>
</dbReference>
<feature type="domain" description="Reverse transcriptase" evidence="2">
    <location>
        <begin position="12"/>
        <end position="66"/>
    </location>
</feature>
<dbReference type="FunFam" id="3.30.70.270:FF:000020">
    <property type="entry name" value="Transposon Tf2-6 polyprotein-like Protein"/>
    <property type="match status" value="1"/>
</dbReference>
<dbReference type="GO" id="GO:0003824">
    <property type="term" value="F:catalytic activity"/>
    <property type="evidence" value="ECO:0007669"/>
    <property type="project" value="UniProtKB-KW"/>
</dbReference>
<evidence type="ECO:0000256" key="1">
    <source>
        <dbReference type="ARBA" id="ARBA00023268"/>
    </source>
</evidence>
<dbReference type="EMBL" id="GBRH01212457">
    <property type="protein sequence ID" value="JAD85438.1"/>
    <property type="molecule type" value="Transcribed_RNA"/>
</dbReference>
<evidence type="ECO:0000259" key="3">
    <source>
        <dbReference type="Pfam" id="PF17919"/>
    </source>
</evidence>
<reference evidence="4" key="2">
    <citation type="journal article" date="2015" name="Data Brief">
        <title>Shoot transcriptome of the giant reed, Arundo donax.</title>
        <authorList>
            <person name="Barrero R.A."/>
            <person name="Guerrero F.D."/>
            <person name="Moolhuijzen P."/>
            <person name="Goolsby J.A."/>
            <person name="Tidwell J."/>
            <person name="Bellgard S.E."/>
            <person name="Bellgard M.I."/>
        </authorList>
    </citation>
    <scope>NUCLEOTIDE SEQUENCE</scope>
    <source>
        <tissue evidence="4">Shoot tissue taken approximately 20 cm above the soil surface</tissue>
    </source>
</reference>
<dbReference type="AlphaFoldDB" id="A0A0A9DFI0"/>
<dbReference type="PANTHER" id="PTHR37984:SF5">
    <property type="entry name" value="PROTEIN NYNRIN-LIKE"/>
    <property type="match status" value="1"/>
</dbReference>
<dbReference type="InterPro" id="IPR043502">
    <property type="entry name" value="DNA/RNA_pol_sf"/>
</dbReference>
<name>A0A0A9DFI0_ARUDO</name>
<dbReference type="Pfam" id="PF00078">
    <property type="entry name" value="RVT_1"/>
    <property type="match status" value="1"/>
</dbReference>
<sequence>MTYASLSFVALYWCFFDDILIYNATWSEHLQHIRAVFSALHDNSLYLKCSKCLFGEQSVTYLGHVIDEKGVSMDQTKVVAVQAWPQPKTVKVLRGFLGLTGYYRKFIANYGVIATPLTALLKKEAFCWTAAATDAFVKLKEALTMGPVLQLPDFTTEFIVDCDASGSGFGAVLHQGQGPIAFFSKTVAPQHAKLAAYERELIGLVHVVRHWQPYLWMRSFTIRTDHCSLKFLLDQRLSTIPQHTWVSKLFGYTFKVEFKPGKQNAAADALSRRDENGLQSQALAISRPEFVLFEEFRREVATLSKIIAKRKDIDDDIVSASWSVVDGFVMHRGCMYVQSSSALWLQIL</sequence>
<proteinExistence type="predicted"/>
<dbReference type="PANTHER" id="PTHR37984">
    <property type="entry name" value="PROTEIN CBG26694"/>
    <property type="match status" value="1"/>
</dbReference>
<accession>A0A0A9DFI0</accession>
<dbReference type="InterPro" id="IPR000477">
    <property type="entry name" value="RT_dom"/>
</dbReference>
<dbReference type="InterPro" id="IPR050951">
    <property type="entry name" value="Retrovirus_Pol_polyprotein"/>
</dbReference>
<dbReference type="Gene3D" id="3.30.70.270">
    <property type="match status" value="2"/>
</dbReference>
<evidence type="ECO:0000313" key="4">
    <source>
        <dbReference type="EMBL" id="JAD85438.1"/>
    </source>
</evidence>
<dbReference type="CDD" id="cd09274">
    <property type="entry name" value="RNase_HI_RT_Ty3"/>
    <property type="match status" value="1"/>
</dbReference>
<keyword evidence="1" id="KW-0511">Multifunctional enzyme</keyword>
<organism evidence="4">
    <name type="scientific">Arundo donax</name>
    <name type="common">Giant reed</name>
    <name type="synonym">Donax arundinaceus</name>
    <dbReference type="NCBI Taxonomy" id="35708"/>
    <lineage>
        <taxon>Eukaryota</taxon>
        <taxon>Viridiplantae</taxon>
        <taxon>Streptophyta</taxon>
        <taxon>Embryophyta</taxon>
        <taxon>Tracheophyta</taxon>
        <taxon>Spermatophyta</taxon>
        <taxon>Magnoliopsida</taxon>
        <taxon>Liliopsida</taxon>
        <taxon>Poales</taxon>
        <taxon>Poaceae</taxon>
        <taxon>PACMAD clade</taxon>
        <taxon>Arundinoideae</taxon>
        <taxon>Arundineae</taxon>
        <taxon>Arundo</taxon>
    </lineage>
</organism>
<protein>
    <submittedName>
        <fullName evidence="4">Uncharacterized protein</fullName>
    </submittedName>
</protein>
<reference evidence="4" key="1">
    <citation type="submission" date="2014-09" db="EMBL/GenBank/DDBJ databases">
        <authorList>
            <person name="Magalhaes I.L.F."/>
            <person name="Oliveira U."/>
            <person name="Santos F.R."/>
            <person name="Vidigal T.H.D.A."/>
            <person name="Brescovit A.D."/>
            <person name="Santos A.J."/>
        </authorList>
    </citation>
    <scope>NUCLEOTIDE SEQUENCE</scope>
    <source>
        <tissue evidence="4">Shoot tissue taken approximately 20 cm above the soil surface</tissue>
    </source>
</reference>
<feature type="domain" description="Reverse transcriptase/retrotransposon-derived protein RNase H-like" evidence="3">
    <location>
        <begin position="128"/>
        <end position="222"/>
    </location>
</feature>